<proteinExistence type="predicted"/>
<gene>
    <name evidence="2" type="ORF">OSTLU_25752</name>
</gene>
<keyword evidence="3" id="KW-1185">Reference proteome</keyword>
<dbReference type="Gramene" id="ABP00475">
    <property type="protein sequence ID" value="ABP00475"/>
    <property type="gene ID" value="OSTLU_25752"/>
</dbReference>
<dbReference type="HOGENOM" id="CLU_1498716_0_0_1"/>
<feature type="region of interest" description="Disordered" evidence="1">
    <location>
        <begin position="1"/>
        <end position="49"/>
    </location>
</feature>
<evidence type="ECO:0000256" key="1">
    <source>
        <dbReference type="SAM" id="MobiDB-lite"/>
    </source>
</evidence>
<dbReference type="Proteomes" id="UP000001568">
    <property type="component" value="Chromosome 17"/>
</dbReference>
<accession>A4SA06</accession>
<evidence type="ECO:0000313" key="2">
    <source>
        <dbReference type="EMBL" id="ABP00475.1"/>
    </source>
</evidence>
<dbReference type="KEGG" id="olu:OSTLU_25752"/>
<protein>
    <submittedName>
        <fullName evidence="2">Uncharacterized protein</fullName>
    </submittedName>
</protein>
<feature type="compositionally biased region" description="Low complexity" evidence="1">
    <location>
        <begin position="1"/>
        <end position="23"/>
    </location>
</feature>
<name>A4SA06_OSTLU</name>
<evidence type="ECO:0000313" key="3">
    <source>
        <dbReference type="Proteomes" id="UP000001568"/>
    </source>
</evidence>
<dbReference type="EMBL" id="CP000597">
    <property type="protein sequence ID" value="ABP00475.1"/>
    <property type="molecule type" value="Genomic_DNA"/>
</dbReference>
<organism evidence="2 3">
    <name type="scientific">Ostreococcus lucimarinus (strain CCE9901)</name>
    <dbReference type="NCBI Taxonomy" id="436017"/>
    <lineage>
        <taxon>Eukaryota</taxon>
        <taxon>Viridiplantae</taxon>
        <taxon>Chlorophyta</taxon>
        <taxon>Mamiellophyceae</taxon>
        <taxon>Mamiellales</taxon>
        <taxon>Bathycoccaceae</taxon>
        <taxon>Ostreococcus</taxon>
    </lineage>
</organism>
<sequence length="180" mass="18786">MAATAATTTTSMNATSARSSARATRARRADKTTARARRRADDGDDDGRAATTTTRAACAAIAAMAMACSSARAYVPGFFAASAEASETTTTTFAGRYADPKHPGCLREISADGTVRGEDGDPGCGKTTRTRPWTLSGVIDVNDDSIFIDFSPKGGPANLLGERVEGGVKFPDGNVWRKLE</sequence>
<reference evidence="2 3" key="1">
    <citation type="journal article" date="2007" name="Proc. Natl. Acad. Sci. U.S.A.">
        <title>The tiny eukaryote Ostreococcus provides genomic insights into the paradox of plankton speciation.</title>
        <authorList>
            <person name="Palenik B."/>
            <person name="Grimwood J."/>
            <person name="Aerts A."/>
            <person name="Rouze P."/>
            <person name="Salamov A."/>
            <person name="Putnam N."/>
            <person name="Dupont C."/>
            <person name="Jorgensen R."/>
            <person name="Derelle E."/>
            <person name="Rombauts S."/>
            <person name="Zhou K."/>
            <person name="Otillar R."/>
            <person name="Merchant S.S."/>
            <person name="Podell S."/>
            <person name="Gaasterland T."/>
            <person name="Napoli C."/>
            <person name="Gendler K."/>
            <person name="Manuell A."/>
            <person name="Tai V."/>
            <person name="Vallon O."/>
            <person name="Piganeau G."/>
            <person name="Jancek S."/>
            <person name="Heijde M."/>
            <person name="Jabbari K."/>
            <person name="Bowler C."/>
            <person name="Lohr M."/>
            <person name="Robbens S."/>
            <person name="Werner G."/>
            <person name="Dubchak I."/>
            <person name="Pazour G.J."/>
            <person name="Ren Q."/>
            <person name="Paulsen I."/>
            <person name="Delwiche C."/>
            <person name="Schmutz J."/>
            <person name="Rokhsar D."/>
            <person name="Van de Peer Y."/>
            <person name="Moreau H."/>
            <person name="Grigoriev I.V."/>
        </authorList>
    </citation>
    <scope>NUCLEOTIDE SEQUENCE [LARGE SCALE GENOMIC DNA]</scope>
    <source>
        <strain evidence="2 3">CCE9901</strain>
    </source>
</reference>
<dbReference type="OrthoDB" id="568118at2759"/>
<dbReference type="AlphaFoldDB" id="A4SA06"/>
<dbReference type="GeneID" id="5006320"/>
<dbReference type="RefSeq" id="XP_001422158.1">
    <property type="nucleotide sequence ID" value="XM_001422121.1"/>
</dbReference>